<organism evidence="4 5">
    <name type="scientific">Ditylenchus dipsaci</name>
    <dbReference type="NCBI Taxonomy" id="166011"/>
    <lineage>
        <taxon>Eukaryota</taxon>
        <taxon>Metazoa</taxon>
        <taxon>Ecdysozoa</taxon>
        <taxon>Nematoda</taxon>
        <taxon>Chromadorea</taxon>
        <taxon>Rhabditida</taxon>
        <taxon>Tylenchina</taxon>
        <taxon>Tylenchomorpha</taxon>
        <taxon>Sphaerularioidea</taxon>
        <taxon>Anguinidae</taxon>
        <taxon>Anguininae</taxon>
        <taxon>Ditylenchus</taxon>
    </lineage>
</organism>
<feature type="compositionally biased region" description="Basic residues" evidence="2">
    <location>
        <begin position="1014"/>
        <end position="1025"/>
    </location>
</feature>
<evidence type="ECO:0000313" key="4">
    <source>
        <dbReference type="Proteomes" id="UP000887574"/>
    </source>
</evidence>
<dbReference type="WBParaSite" id="jg15916">
    <property type="protein sequence ID" value="jg15916"/>
    <property type="gene ID" value="jg15916"/>
</dbReference>
<dbReference type="SUPFAM" id="SSF57756">
    <property type="entry name" value="Retrovirus zinc finger-like domains"/>
    <property type="match status" value="1"/>
</dbReference>
<dbReference type="GO" id="GO:0003676">
    <property type="term" value="F:nucleic acid binding"/>
    <property type="evidence" value="ECO:0007669"/>
    <property type="project" value="InterPro"/>
</dbReference>
<name>A0A915D6I6_9BILA</name>
<evidence type="ECO:0000256" key="2">
    <source>
        <dbReference type="SAM" id="MobiDB-lite"/>
    </source>
</evidence>
<dbReference type="GO" id="GO:0019899">
    <property type="term" value="F:enzyme binding"/>
    <property type="evidence" value="ECO:0007669"/>
    <property type="project" value="UniProtKB-ARBA"/>
</dbReference>
<feature type="compositionally biased region" description="Basic and acidic residues" evidence="2">
    <location>
        <begin position="633"/>
        <end position="645"/>
    </location>
</feature>
<dbReference type="AlphaFoldDB" id="A0A915D6I6"/>
<keyword evidence="1" id="KW-0863">Zinc-finger</keyword>
<evidence type="ECO:0000256" key="1">
    <source>
        <dbReference type="PROSITE-ProRule" id="PRU00047"/>
    </source>
</evidence>
<protein>
    <submittedName>
        <fullName evidence="5">CCHC-type domain-containing protein</fullName>
    </submittedName>
</protein>
<reference evidence="5" key="1">
    <citation type="submission" date="2022-11" db="UniProtKB">
        <authorList>
            <consortium name="WormBaseParasite"/>
        </authorList>
    </citation>
    <scope>IDENTIFICATION</scope>
</reference>
<dbReference type="InterPro" id="IPR036875">
    <property type="entry name" value="Znf_CCHC_sf"/>
</dbReference>
<dbReference type="SMART" id="SM00343">
    <property type="entry name" value="ZnF_C2HC"/>
    <property type="match status" value="1"/>
</dbReference>
<evidence type="ECO:0000313" key="5">
    <source>
        <dbReference type="WBParaSite" id="jg15916"/>
    </source>
</evidence>
<accession>A0A915D6I6</accession>
<keyword evidence="1" id="KW-0479">Metal-binding</keyword>
<dbReference type="Proteomes" id="UP000887574">
    <property type="component" value="Unplaced"/>
</dbReference>
<feature type="domain" description="CCHC-type" evidence="3">
    <location>
        <begin position="719"/>
        <end position="732"/>
    </location>
</feature>
<dbReference type="InterPro" id="IPR001878">
    <property type="entry name" value="Znf_CCHC"/>
</dbReference>
<feature type="region of interest" description="Disordered" evidence="2">
    <location>
        <begin position="999"/>
        <end position="1030"/>
    </location>
</feature>
<keyword evidence="1" id="KW-0862">Zinc</keyword>
<keyword evidence="4" id="KW-1185">Reference proteome</keyword>
<dbReference type="GO" id="GO:0008270">
    <property type="term" value="F:zinc ion binding"/>
    <property type="evidence" value="ECO:0007669"/>
    <property type="project" value="UniProtKB-KW"/>
</dbReference>
<proteinExistence type="predicted"/>
<dbReference type="PROSITE" id="PS50158">
    <property type="entry name" value="ZF_CCHC"/>
    <property type="match status" value="1"/>
</dbReference>
<feature type="compositionally biased region" description="Basic and acidic residues" evidence="2">
    <location>
        <begin position="652"/>
        <end position="662"/>
    </location>
</feature>
<sequence>MLPLSLMSQQASQVSLITSYFPVLKHNNASRKSLITDYFPVLRSNADSIPSLMLETSSLSSVHSSYEASCDPSIENARHARVLKELSEASSYIFDYPEDKSLSYEDFPEIIIPDNKSLSGEYFPGYSDLQVSSISNASVDVVRMVSSAASSRALSAAPVNVGIACSVPESVPDSIKSLSTLSHDTAGRTASTDGQCYSALLTVAPWSPDLQNPVYMKPSSVLLQPPVKPDEVSSLIEREQFQVPASVSSLFERDIFQVPASASKLIERKEIQVPAAVSSLIEREKFQGPVSVSGSKSGDISLNPALLVSVNPVLSNPVSGIASNPVLLVASVASNPVISSSVDDTPVSSIVPEEEIPVDARPQSHRVMTYPVGVVYQLRQNLLRETQLKLDATQILLREIQTKSDLREEETQSRLTATQSKVASLVEEEQLTQSKLDSLQTQIRLQNDILESFDEQRVELKEFVEAQTYKTQVLVDSAKSVCFARSDLVLEHNQQIMALKLKVAEMSKPRIKPLRPRCSSTPEIVATMMDPVKVRIQNAVGLETTPVEKTNRGYVMHVNPVEANPVVDVARVMNTQNSVLNDNPARLQPSQQIIAKSVPVADVTQKYVTPAVLPQPRSPDSRYSSRDNSPPRYHSDNFHEKRVTFQEEEPSREDTQNRRWDENPEPYAPVQQPIYVLPPELGYNNYEPRFSSRKDYGPRYSRSVSPSGRYRNPDRNIQCYNCNGFGHKANQCSSRNYPEQRYRYRQPERPRSNYYKPRYNQDFRIPLGHGANDQVSQLAHQNTIPVFSPVDVKNIDWAPAKDDVCDPEIIRTSVRNPVVVQCGTAPDVVKDPDTGQNQTSPVTLHDPEKVHRINPEQIHVSSSHDPDQVLRRRIHELEEALGFHTCHAQKVDSPDWNETPDCNIPVTDPVLRVPGKIVLENPVENPALISHKKSHPENPVRRSVLCGDAYKLNDFSPDFDITIRDSYEYSNPDKPSHIITQKSTDISSNSLLPRIDKNNLMTSCSSETKDPEKPRRRYHRYRKTPVKQDVENPDPVMKEFCLFAHGTPTQFQSVPGRLSWDAKGVG</sequence>
<feature type="region of interest" description="Disordered" evidence="2">
    <location>
        <begin position="609"/>
        <end position="669"/>
    </location>
</feature>
<evidence type="ECO:0000259" key="3">
    <source>
        <dbReference type="PROSITE" id="PS50158"/>
    </source>
</evidence>